<accession>A0ABZ1HHK1</accession>
<dbReference type="SFLD" id="SFLDG01386">
    <property type="entry name" value="main_SPASM_domain-containing"/>
    <property type="match status" value="1"/>
</dbReference>
<dbReference type="InterPro" id="IPR023867">
    <property type="entry name" value="Sulphatase_maturase_rSAM"/>
</dbReference>
<dbReference type="Pfam" id="PF04055">
    <property type="entry name" value="Radical_SAM"/>
    <property type="match status" value="1"/>
</dbReference>
<dbReference type="Gene3D" id="3.20.20.70">
    <property type="entry name" value="Aldolase class I"/>
    <property type="match status" value="1"/>
</dbReference>
<dbReference type="InterPro" id="IPR026335">
    <property type="entry name" value="rSAM_SPASM_FxsB"/>
</dbReference>
<dbReference type="SUPFAM" id="SSF102114">
    <property type="entry name" value="Radical SAM enzymes"/>
    <property type="match status" value="1"/>
</dbReference>
<dbReference type="CDD" id="cd01335">
    <property type="entry name" value="Radical_SAM"/>
    <property type="match status" value="1"/>
</dbReference>
<keyword evidence="7" id="KW-1185">Reference proteome</keyword>
<dbReference type="NCBIfam" id="TIGR04269">
    <property type="entry name" value="SAM_SPASM_FxsB"/>
    <property type="match status" value="1"/>
</dbReference>
<keyword evidence="1" id="KW-0949">S-adenosyl-L-methionine</keyword>
<dbReference type="PANTHER" id="PTHR43273">
    <property type="entry name" value="ANAEROBIC SULFATASE-MATURATING ENZYME HOMOLOG ASLB-RELATED"/>
    <property type="match status" value="1"/>
</dbReference>
<evidence type="ECO:0000256" key="3">
    <source>
        <dbReference type="ARBA" id="ARBA00023004"/>
    </source>
</evidence>
<dbReference type="RefSeq" id="WP_326760168.1">
    <property type="nucleotide sequence ID" value="NZ_CP108011.1"/>
</dbReference>
<sequence>MRCEKGSQPLAPEKGLTAGQQAVSFSQFVVKLHSRCNFACPDCYIYGLRDSGWAAQPRVMSTAVLDRTAQRIVEHVWRHRPSEARVLLHGGEPLLAGPRRIGHFAETLRSAWTGLDTSLELVVQTNGALLNRSYLDLFRRWGITVGVSLDGTGEGHDRRRRYHSGKGTHADVVRGLDLLRTPGYRSLYGGLLCTVDITDDPVDTYEALLAHEPPALDFLMPLGTWQSAPPGPPGEPDVPYARWLATAFDRWFDAPVREVPLRLFDSLVDRHLGGAGTSEVWGAVGSDVVVVQPDGSIEQNDILKSVHDNAAHTGYHIEAHGFDDAAVHPGFAADRAGAEGLSAQCRACPVVGVCGGGLRAHRYRPENGFDNPSCYCADLRALIEHVRERVTRSLHALAKDCHKAVTGGGILPNMGMPADVEPLHRVRE</sequence>
<dbReference type="SFLD" id="SFLDG01072">
    <property type="entry name" value="dehydrogenase_like"/>
    <property type="match status" value="1"/>
</dbReference>
<keyword evidence="3" id="KW-0408">Iron</keyword>
<evidence type="ECO:0000313" key="7">
    <source>
        <dbReference type="Proteomes" id="UP001340816"/>
    </source>
</evidence>
<dbReference type="SFLD" id="SFLDS00029">
    <property type="entry name" value="Radical_SAM"/>
    <property type="match status" value="1"/>
</dbReference>
<proteinExistence type="predicted"/>
<evidence type="ECO:0000256" key="1">
    <source>
        <dbReference type="ARBA" id="ARBA00022691"/>
    </source>
</evidence>
<keyword evidence="2" id="KW-0479">Metal-binding</keyword>
<dbReference type="InterPro" id="IPR058240">
    <property type="entry name" value="rSAM_sf"/>
</dbReference>
<dbReference type="InterPro" id="IPR013785">
    <property type="entry name" value="Aldolase_TIM"/>
</dbReference>
<dbReference type="EMBL" id="CP109135">
    <property type="protein sequence ID" value="WSD16624.1"/>
    <property type="molecule type" value="Genomic_DNA"/>
</dbReference>
<dbReference type="PANTHER" id="PTHR43273:SF8">
    <property type="entry name" value="RADICAL SAM DOMAIN PROTEIN"/>
    <property type="match status" value="1"/>
</dbReference>
<name>A0ABZ1HHK1_STRPH</name>
<evidence type="ECO:0000256" key="4">
    <source>
        <dbReference type="ARBA" id="ARBA00023014"/>
    </source>
</evidence>
<gene>
    <name evidence="6" type="ORF">OHB35_27140</name>
</gene>
<evidence type="ECO:0000259" key="5">
    <source>
        <dbReference type="Pfam" id="PF04055"/>
    </source>
</evidence>
<dbReference type="InterPro" id="IPR007197">
    <property type="entry name" value="rSAM"/>
</dbReference>
<evidence type="ECO:0000313" key="6">
    <source>
        <dbReference type="EMBL" id="WSD16624.1"/>
    </source>
</evidence>
<keyword evidence="4" id="KW-0411">Iron-sulfur</keyword>
<organism evidence="6 7">
    <name type="scientific">Streptomyces phaeochromogenes</name>
    <dbReference type="NCBI Taxonomy" id="1923"/>
    <lineage>
        <taxon>Bacteria</taxon>
        <taxon>Bacillati</taxon>
        <taxon>Actinomycetota</taxon>
        <taxon>Actinomycetes</taxon>
        <taxon>Kitasatosporales</taxon>
        <taxon>Streptomycetaceae</taxon>
        <taxon>Streptomyces</taxon>
        <taxon>Streptomyces phaeochromogenes group</taxon>
    </lineage>
</organism>
<reference evidence="6 7" key="1">
    <citation type="submission" date="2022-10" db="EMBL/GenBank/DDBJ databases">
        <title>The complete genomes of actinobacterial strains from the NBC collection.</title>
        <authorList>
            <person name="Joergensen T.S."/>
            <person name="Alvarez Arevalo M."/>
            <person name="Sterndorff E.B."/>
            <person name="Faurdal D."/>
            <person name="Vuksanovic O."/>
            <person name="Mourched A.-S."/>
            <person name="Charusanti P."/>
            <person name="Shaw S."/>
            <person name="Blin K."/>
            <person name="Weber T."/>
        </authorList>
    </citation>
    <scope>NUCLEOTIDE SEQUENCE [LARGE SCALE GENOMIC DNA]</scope>
    <source>
        <strain evidence="6 7">NBC 01752</strain>
    </source>
</reference>
<dbReference type="Proteomes" id="UP001340816">
    <property type="component" value="Chromosome"/>
</dbReference>
<protein>
    <submittedName>
        <fullName evidence="6">FxsB family radical SAM/SPASM domain protein</fullName>
    </submittedName>
</protein>
<evidence type="ECO:0000256" key="2">
    <source>
        <dbReference type="ARBA" id="ARBA00022723"/>
    </source>
</evidence>
<dbReference type="SFLD" id="SFLDG01067">
    <property type="entry name" value="SPASM/twitch_domain_containing"/>
    <property type="match status" value="1"/>
</dbReference>
<feature type="domain" description="Radical SAM core" evidence="5">
    <location>
        <begin position="33"/>
        <end position="203"/>
    </location>
</feature>